<gene>
    <name evidence="2" type="ORF">BCV69DRAFT_2681</name>
</gene>
<name>A0A316UGU6_9BASI</name>
<evidence type="ECO:0000256" key="1">
    <source>
        <dbReference type="SAM" id="Phobius"/>
    </source>
</evidence>
<feature type="transmembrane region" description="Helical" evidence="1">
    <location>
        <begin position="34"/>
        <end position="54"/>
    </location>
</feature>
<proteinExistence type="predicted"/>
<dbReference type="RefSeq" id="XP_025350711.1">
    <property type="nucleotide sequence ID" value="XM_025490852.1"/>
</dbReference>
<keyword evidence="1" id="KW-0812">Transmembrane</keyword>
<keyword evidence="1" id="KW-1133">Transmembrane helix</keyword>
<keyword evidence="1" id="KW-0472">Membrane</keyword>
<organism evidence="2 3">
    <name type="scientific">Pseudomicrostroma glucosiphilum</name>
    <dbReference type="NCBI Taxonomy" id="1684307"/>
    <lineage>
        <taxon>Eukaryota</taxon>
        <taxon>Fungi</taxon>
        <taxon>Dikarya</taxon>
        <taxon>Basidiomycota</taxon>
        <taxon>Ustilaginomycotina</taxon>
        <taxon>Exobasidiomycetes</taxon>
        <taxon>Microstromatales</taxon>
        <taxon>Microstromatales incertae sedis</taxon>
        <taxon>Pseudomicrostroma</taxon>
    </lineage>
</organism>
<evidence type="ECO:0000313" key="2">
    <source>
        <dbReference type="EMBL" id="PWN23551.1"/>
    </source>
</evidence>
<sequence>MSYSTAPSTSSPPSSFRARLAGIPATTRARPLTFPLGALVGFLLGFSAASLWGYSTLLSSHRALAERTSASLSQLEETRKSVEEELVQRVGRMGVSSDQLEALNRRVGGRIEGLKEELGREVVHRERIERRVVGLEEENLELRRRLWRMGE</sequence>
<accession>A0A316UGU6</accession>
<evidence type="ECO:0000313" key="3">
    <source>
        <dbReference type="Proteomes" id="UP000245942"/>
    </source>
</evidence>
<keyword evidence="3" id="KW-1185">Reference proteome</keyword>
<dbReference type="EMBL" id="KZ819321">
    <property type="protein sequence ID" value="PWN23551.1"/>
    <property type="molecule type" value="Genomic_DNA"/>
</dbReference>
<reference evidence="2 3" key="1">
    <citation type="journal article" date="2018" name="Mol. Biol. Evol.">
        <title>Broad Genomic Sampling Reveals a Smut Pathogenic Ancestry of the Fungal Clade Ustilaginomycotina.</title>
        <authorList>
            <person name="Kijpornyongpan T."/>
            <person name="Mondo S.J."/>
            <person name="Barry K."/>
            <person name="Sandor L."/>
            <person name="Lee J."/>
            <person name="Lipzen A."/>
            <person name="Pangilinan J."/>
            <person name="LaButti K."/>
            <person name="Hainaut M."/>
            <person name="Henrissat B."/>
            <person name="Grigoriev I.V."/>
            <person name="Spatafora J.W."/>
            <person name="Aime M.C."/>
        </authorList>
    </citation>
    <scope>NUCLEOTIDE SEQUENCE [LARGE SCALE GENOMIC DNA]</scope>
    <source>
        <strain evidence="2 3">MCA 4718</strain>
    </source>
</reference>
<protein>
    <submittedName>
        <fullName evidence="2">Uncharacterized protein</fullName>
    </submittedName>
</protein>
<dbReference type="Proteomes" id="UP000245942">
    <property type="component" value="Unassembled WGS sequence"/>
</dbReference>
<dbReference type="GeneID" id="37012586"/>
<dbReference type="AlphaFoldDB" id="A0A316UGU6"/>